<evidence type="ECO:0000256" key="6">
    <source>
        <dbReference type="ARBA" id="ARBA00023136"/>
    </source>
</evidence>
<name>A0ABV2ALK4_9EUKA</name>
<protein>
    <submittedName>
        <fullName evidence="8">Uncharacterized protein</fullName>
    </submittedName>
</protein>
<evidence type="ECO:0000256" key="2">
    <source>
        <dbReference type="ARBA" id="ARBA00005808"/>
    </source>
</evidence>
<keyword evidence="5 7" id="KW-1133">Transmembrane helix</keyword>
<dbReference type="EMBL" id="JBDODL010000708">
    <property type="protein sequence ID" value="MES1920502.1"/>
    <property type="molecule type" value="Genomic_DNA"/>
</dbReference>
<dbReference type="PANTHER" id="PTHR10010">
    <property type="entry name" value="SOLUTE CARRIER FAMILY 34 SODIUM PHOSPHATE , MEMBER 2-RELATED"/>
    <property type="match status" value="1"/>
</dbReference>
<keyword evidence="3" id="KW-1003">Cell membrane</keyword>
<feature type="transmembrane region" description="Helical" evidence="7">
    <location>
        <begin position="176"/>
        <end position="194"/>
    </location>
</feature>
<feature type="transmembrane region" description="Helical" evidence="7">
    <location>
        <begin position="385"/>
        <end position="409"/>
    </location>
</feature>
<feature type="transmembrane region" description="Helical" evidence="7">
    <location>
        <begin position="54"/>
        <end position="72"/>
    </location>
</feature>
<reference evidence="8 9" key="1">
    <citation type="journal article" date="2024" name="BMC Biol.">
        <title>Comparative genomics of Ascetosporea gives new insight into the evolutionary basis for animal parasitism in Rhizaria.</title>
        <authorList>
            <person name="Hiltunen Thoren M."/>
            <person name="Onut-Brannstrom I."/>
            <person name="Alfjorden A."/>
            <person name="Peckova H."/>
            <person name="Swords F."/>
            <person name="Hooper C."/>
            <person name="Holzer A.S."/>
            <person name="Bass D."/>
            <person name="Burki F."/>
        </authorList>
    </citation>
    <scope>NUCLEOTIDE SEQUENCE [LARGE SCALE GENOMIC DNA]</scope>
    <source>
        <strain evidence="8">20-A016</strain>
    </source>
</reference>
<dbReference type="Pfam" id="PF02690">
    <property type="entry name" value="Na_Pi_cotrans"/>
    <property type="match status" value="2"/>
</dbReference>
<comment type="caution">
    <text evidence="8">The sequence shown here is derived from an EMBL/GenBank/DDBJ whole genome shotgun (WGS) entry which is preliminary data.</text>
</comment>
<evidence type="ECO:0000256" key="1">
    <source>
        <dbReference type="ARBA" id="ARBA00004651"/>
    </source>
</evidence>
<feature type="transmembrane region" description="Helical" evidence="7">
    <location>
        <begin position="134"/>
        <end position="155"/>
    </location>
</feature>
<dbReference type="PANTHER" id="PTHR10010:SF46">
    <property type="entry name" value="SODIUM-DEPENDENT PHOSPHATE TRANSPORT PROTEIN 2B"/>
    <property type="match status" value="1"/>
</dbReference>
<dbReference type="Proteomes" id="UP001439008">
    <property type="component" value="Unassembled WGS sequence"/>
</dbReference>
<comment type="similarity">
    <text evidence="2">Belongs to the SLC34A transporter family.</text>
</comment>
<evidence type="ECO:0000313" key="8">
    <source>
        <dbReference type="EMBL" id="MES1920502.1"/>
    </source>
</evidence>
<evidence type="ECO:0000313" key="9">
    <source>
        <dbReference type="Proteomes" id="UP001439008"/>
    </source>
</evidence>
<comment type="subcellular location">
    <subcellularLocation>
        <location evidence="1">Cell membrane</location>
        <topology evidence="1">Multi-pass membrane protein</topology>
    </subcellularLocation>
</comment>
<evidence type="ECO:0000256" key="5">
    <source>
        <dbReference type="ARBA" id="ARBA00022989"/>
    </source>
</evidence>
<evidence type="ECO:0000256" key="3">
    <source>
        <dbReference type="ARBA" id="ARBA00022475"/>
    </source>
</evidence>
<evidence type="ECO:0000256" key="4">
    <source>
        <dbReference type="ARBA" id="ARBA00022692"/>
    </source>
</evidence>
<dbReference type="InterPro" id="IPR003841">
    <property type="entry name" value="Na/Pi_transpt"/>
</dbReference>
<evidence type="ECO:0000256" key="7">
    <source>
        <dbReference type="SAM" id="Phobius"/>
    </source>
</evidence>
<feature type="transmembrane region" description="Helical" evidence="7">
    <location>
        <begin position="314"/>
        <end position="334"/>
    </location>
</feature>
<accession>A0ABV2ALK4</accession>
<feature type="transmembrane region" description="Helical" evidence="7">
    <location>
        <begin position="354"/>
        <end position="373"/>
    </location>
</feature>
<keyword evidence="9" id="KW-1185">Reference proteome</keyword>
<keyword evidence="4 7" id="KW-0812">Transmembrane</keyword>
<organism evidence="8 9">
    <name type="scientific">Bonamia ostreae</name>
    <dbReference type="NCBI Taxonomy" id="126728"/>
    <lineage>
        <taxon>Eukaryota</taxon>
        <taxon>Sar</taxon>
        <taxon>Rhizaria</taxon>
        <taxon>Endomyxa</taxon>
        <taxon>Ascetosporea</taxon>
        <taxon>Haplosporida</taxon>
        <taxon>Bonamia</taxon>
    </lineage>
</organism>
<keyword evidence="6 7" id="KW-0472">Membrane</keyword>
<sequence length="413" mass="45523">MEIRNSIMASFKSETSKSSTFINLGEKDLKAKFLKEKTWRELSHKERLRKVGKVALIAIAFFLLLILFFANISMMSAGIKIISGYHTRNIFEFANNEMAGLSIGIIATVIFQSSSTTTSLTVALVASNVLTVKYAIPIIMGANVGTSVTNTLVSLGHINDATQFRRAMQGATVHDFFNIFLVLIFLPTQMIPIYDGKGWMELLSYYLVMPLPKNSNSDTTKKLNFIKHMTEPYVNSFLKINKCLLKLANIEGTNLDQSNFFQRCIANCASKLCPSDFDPSQSNIPISKCPRCSYYFKSLIESGILKSSKISDSASAGIAIAISLILIISSLFALTKLMSFALKKQTSNWIKRALLKNVVVGMLVGCVITIIIQSSSITTSSLVPLVALNVITVQQMFPVTLGALIFYIVSSTF</sequence>
<gene>
    <name evidence="8" type="ORF">MHBO_002168</name>
</gene>
<dbReference type="NCBIfam" id="NF037997">
    <property type="entry name" value="Na_Pi_symport"/>
    <property type="match status" value="1"/>
</dbReference>
<proteinExistence type="inferred from homology"/>